<evidence type="ECO:0000259" key="8">
    <source>
        <dbReference type="PROSITE" id="PS00028"/>
    </source>
</evidence>
<dbReference type="AlphaFoldDB" id="A0AAJ7X3K1"/>
<dbReference type="InterPro" id="IPR013087">
    <property type="entry name" value="Znf_C2H2_type"/>
</dbReference>
<dbReference type="SUPFAM" id="SSF57667">
    <property type="entry name" value="beta-beta-alpha zinc fingers"/>
    <property type="match status" value="4"/>
</dbReference>
<feature type="region of interest" description="Disordered" evidence="7">
    <location>
        <begin position="326"/>
        <end position="401"/>
    </location>
</feature>
<feature type="domain" description="C2H2-type" evidence="8">
    <location>
        <begin position="492"/>
        <end position="514"/>
    </location>
</feature>
<evidence type="ECO:0000256" key="4">
    <source>
        <dbReference type="ARBA" id="ARBA00022771"/>
    </source>
</evidence>
<evidence type="ECO:0000313" key="9">
    <source>
        <dbReference type="Proteomes" id="UP001318040"/>
    </source>
</evidence>
<keyword evidence="3" id="KW-0677">Repeat</keyword>
<feature type="compositionally biased region" description="Basic residues" evidence="7">
    <location>
        <begin position="466"/>
        <end position="475"/>
    </location>
</feature>
<dbReference type="Gene3D" id="3.30.160.60">
    <property type="entry name" value="Classic Zinc Finger"/>
    <property type="match status" value="4"/>
</dbReference>
<dbReference type="GeneID" id="116947763"/>
<keyword evidence="2" id="KW-0479">Metal-binding</keyword>
<feature type="compositionally biased region" description="Low complexity" evidence="7">
    <location>
        <begin position="330"/>
        <end position="357"/>
    </location>
</feature>
<evidence type="ECO:0000256" key="1">
    <source>
        <dbReference type="ARBA" id="ARBA00004123"/>
    </source>
</evidence>
<organism evidence="9 10">
    <name type="scientific">Petromyzon marinus</name>
    <name type="common">Sea lamprey</name>
    <dbReference type="NCBI Taxonomy" id="7757"/>
    <lineage>
        <taxon>Eukaryota</taxon>
        <taxon>Metazoa</taxon>
        <taxon>Chordata</taxon>
        <taxon>Craniata</taxon>
        <taxon>Vertebrata</taxon>
        <taxon>Cyclostomata</taxon>
        <taxon>Hyperoartia</taxon>
        <taxon>Petromyzontiformes</taxon>
        <taxon>Petromyzontidae</taxon>
        <taxon>Petromyzon</taxon>
    </lineage>
</organism>
<sequence length="661" mass="70511">MYGTIKNRMRSTLPPSLPPRALIRCGCFGAARERDGSVSLLSTHLRREQRDSSSRRRKRSRKEEQEGEACTAREEALLTPGCASTRDLMESCSDAERPLEGSCDQPMETDEGFTTAASDSSLPLEVHGLTEEMALAAQLIEDAPGNGAGDQDGEQEVCTWRPSGCYALCTVCNLQLNSEGQVQMHFNGNAHRRRLRQITAQNGGTGDEGSPGGSCVPSCLDEHLCQAAPAQIASPADMDGKPFVSFPIGATGTVGLFPNFSAMDPVQKAVINHTFGLPVQPRKRQLITCNICQVRFNSQNQAEAHYNGSKHCKKLKALEALKARQSTGVTSDLGSPSTSSTSLSSSSFTMASTTTLSNSSEHKGCHSECTSSSTPGCEGAQQGGRERSPVPQQPNSEGAAGAATCLGAAPASAIVESDEEKAKRLLYCTICKVAVNSQSQLDAHNNGARHKATLEGKDVRASGRPFPRHMGRNKAAKATGSMPGTPTKNFQCQLCDVKVNSEVQLQQHIKSRRHKDKLTGKASKSKFSPYNKAQRASNRSSLLAKLTFRKELLNSLGLSFLQSPLSAAAAAFQATNVHYTAKLDFHKDLTRLPSAMTTTGYLPSPLAAATAAVAMRSPLTFHAAPAATASLFPSHGLAQALLRSAPGPMRNSHGPIIFTPY</sequence>
<dbReference type="InterPro" id="IPR003604">
    <property type="entry name" value="Matrin/U1-like-C_Znf_C2H2"/>
</dbReference>
<reference evidence="10" key="1">
    <citation type="submission" date="2025-08" db="UniProtKB">
        <authorList>
            <consortium name="RefSeq"/>
        </authorList>
    </citation>
    <scope>IDENTIFICATION</scope>
    <source>
        <tissue evidence="10">Sperm</tissue>
    </source>
</reference>
<dbReference type="Pfam" id="PF12874">
    <property type="entry name" value="zf-met"/>
    <property type="match status" value="4"/>
</dbReference>
<feature type="region of interest" description="Disordered" evidence="7">
    <location>
        <begin position="39"/>
        <end position="72"/>
    </location>
</feature>
<evidence type="ECO:0000256" key="2">
    <source>
        <dbReference type="ARBA" id="ARBA00022723"/>
    </source>
</evidence>
<dbReference type="RefSeq" id="XP_032819772.1">
    <property type="nucleotide sequence ID" value="XM_032963881.1"/>
</dbReference>
<evidence type="ECO:0000256" key="5">
    <source>
        <dbReference type="ARBA" id="ARBA00022833"/>
    </source>
</evidence>
<keyword evidence="5" id="KW-0862">Zinc</keyword>
<accession>A0AAJ7X3K1</accession>
<proteinExistence type="predicted"/>
<dbReference type="InterPro" id="IPR036236">
    <property type="entry name" value="Znf_C2H2_sf"/>
</dbReference>
<evidence type="ECO:0000256" key="7">
    <source>
        <dbReference type="SAM" id="MobiDB-lite"/>
    </source>
</evidence>
<dbReference type="SMART" id="SM00355">
    <property type="entry name" value="ZnF_C2H2"/>
    <property type="match status" value="4"/>
</dbReference>
<dbReference type="InterPro" id="IPR051845">
    <property type="entry name" value="Znf385"/>
</dbReference>
<protein>
    <submittedName>
        <fullName evidence="10">Zinc finger protein 385D-like isoform X1</fullName>
    </submittedName>
</protein>
<dbReference type="SMART" id="SM00451">
    <property type="entry name" value="ZnF_U1"/>
    <property type="match status" value="4"/>
</dbReference>
<keyword evidence="4" id="KW-0863">Zinc-finger</keyword>
<feature type="region of interest" description="Disordered" evidence="7">
    <location>
        <begin position="506"/>
        <end position="534"/>
    </location>
</feature>
<evidence type="ECO:0000256" key="3">
    <source>
        <dbReference type="ARBA" id="ARBA00022737"/>
    </source>
</evidence>
<gene>
    <name evidence="10" type="primary">LOC116947763</name>
</gene>
<evidence type="ECO:0000313" key="10">
    <source>
        <dbReference type="RefSeq" id="XP_032819772.1"/>
    </source>
</evidence>
<dbReference type="GO" id="GO:0008270">
    <property type="term" value="F:zinc ion binding"/>
    <property type="evidence" value="ECO:0007669"/>
    <property type="project" value="UniProtKB-KW"/>
</dbReference>
<evidence type="ECO:0000256" key="6">
    <source>
        <dbReference type="ARBA" id="ARBA00023242"/>
    </source>
</evidence>
<feature type="region of interest" description="Disordered" evidence="7">
    <location>
        <begin position="460"/>
        <end position="483"/>
    </location>
</feature>
<feature type="domain" description="C2H2-type" evidence="8">
    <location>
        <begin position="289"/>
        <end position="311"/>
    </location>
</feature>
<keyword evidence="9" id="KW-1185">Reference proteome</keyword>
<dbReference type="PROSITE" id="PS00028">
    <property type="entry name" value="ZINC_FINGER_C2H2_1"/>
    <property type="match status" value="2"/>
</dbReference>
<keyword evidence="6" id="KW-0539">Nucleus</keyword>
<dbReference type="KEGG" id="pmrn:116947763"/>
<dbReference type="PANTHER" id="PTHR23067">
    <property type="entry name" value="DOUBLE-STRANDED RNA-BINDING ZINC FINGER PROTEIN"/>
    <property type="match status" value="1"/>
</dbReference>
<dbReference type="Proteomes" id="UP001318040">
    <property type="component" value="Chromosome 2"/>
</dbReference>
<dbReference type="GO" id="GO:0003676">
    <property type="term" value="F:nucleic acid binding"/>
    <property type="evidence" value="ECO:0007669"/>
    <property type="project" value="InterPro"/>
</dbReference>
<comment type="subcellular location">
    <subcellularLocation>
        <location evidence="1">Nucleus</location>
    </subcellularLocation>
</comment>
<dbReference type="GO" id="GO:0005634">
    <property type="term" value="C:nucleus"/>
    <property type="evidence" value="ECO:0007669"/>
    <property type="project" value="UniProtKB-SubCell"/>
</dbReference>
<name>A0AAJ7X3K1_PETMA</name>
<feature type="compositionally biased region" description="Basic and acidic residues" evidence="7">
    <location>
        <begin position="45"/>
        <end position="54"/>
    </location>
</feature>
<dbReference type="PANTHER" id="PTHR23067:SF14">
    <property type="entry name" value="C2H2-TYPE DOMAIN-CONTAINING PROTEIN"/>
    <property type="match status" value="1"/>
</dbReference>